<evidence type="ECO:0000313" key="3">
    <source>
        <dbReference type="Proteomes" id="UP000886803"/>
    </source>
</evidence>
<protein>
    <submittedName>
        <fullName evidence="2">Uncharacterized protein</fullName>
    </submittedName>
</protein>
<evidence type="ECO:0000313" key="2">
    <source>
        <dbReference type="EMBL" id="HJB41750.1"/>
    </source>
</evidence>
<name>A0A9D2S3X4_9FIRM</name>
<dbReference type="AlphaFoldDB" id="A0A9D2S3X4"/>
<keyword evidence="1" id="KW-1133">Transmembrane helix</keyword>
<feature type="transmembrane region" description="Helical" evidence="1">
    <location>
        <begin position="35"/>
        <end position="56"/>
    </location>
</feature>
<feature type="transmembrane region" description="Helical" evidence="1">
    <location>
        <begin position="177"/>
        <end position="196"/>
    </location>
</feature>
<accession>A0A9D2S3X4</accession>
<feature type="transmembrane region" description="Helical" evidence="1">
    <location>
        <begin position="105"/>
        <end position="127"/>
    </location>
</feature>
<reference evidence="2" key="2">
    <citation type="submission" date="2021-04" db="EMBL/GenBank/DDBJ databases">
        <authorList>
            <person name="Gilroy R."/>
        </authorList>
    </citation>
    <scope>NUCLEOTIDE SEQUENCE</scope>
    <source>
        <strain evidence="2">ChiBcec8-13705</strain>
    </source>
</reference>
<keyword evidence="1" id="KW-0812">Transmembrane</keyword>
<dbReference type="Proteomes" id="UP000886803">
    <property type="component" value="Unassembled WGS sequence"/>
</dbReference>
<comment type="caution">
    <text evidence="2">The sequence shown here is derived from an EMBL/GenBank/DDBJ whole genome shotgun (WGS) entry which is preliminary data.</text>
</comment>
<reference evidence="2" key="1">
    <citation type="journal article" date="2021" name="PeerJ">
        <title>Extensive microbial diversity within the chicken gut microbiome revealed by metagenomics and culture.</title>
        <authorList>
            <person name="Gilroy R."/>
            <person name="Ravi A."/>
            <person name="Getino M."/>
            <person name="Pursley I."/>
            <person name="Horton D.L."/>
            <person name="Alikhan N.F."/>
            <person name="Baker D."/>
            <person name="Gharbi K."/>
            <person name="Hall N."/>
            <person name="Watson M."/>
            <person name="Adriaenssens E.M."/>
            <person name="Foster-Nyarko E."/>
            <person name="Jarju S."/>
            <person name="Secka A."/>
            <person name="Antonio M."/>
            <person name="Oren A."/>
            <person name="Chaudhuri R.R."/>
            <person name="La Ragione R."/>
            <person name="Hildebrand F."/>
            <person name="Pallen M.J."/>
        </authorList>
    </citation>
    <scope>NUCLEOTIDE SEQUENCE</scope>
    <source>
        <strain evidence="2">ChiBcec8-13705</strain>
    </source>
</reference>
<proteinExistence type="predicted"/>
<feature type="transmembrane region" description="Helical" evidence="1">
    <location>
        <begin position="63"/>
        <end position="85"/>
    </location>
</feature>
<feature type="transmembrane region" description="Helical" evidence="1">
    <location>
        <begin position="238"/>
        <end position="260"/>
    </location>
</feature>
<feature type="transmembrane region" description="Helical" evidence="1">
    <location>
        <begin position="203"/>
        <end position="226"/>
    </location>
</feature>
<evidence type="ECO:0000256" key="1">
    <source>
        <dbReference type="SAM" id="Phobius"/>
    </source>
</evidence>
<sequence>MARNIPLKALSIAAWHGWLARRGLAALFGVYTAQQLVLLLAAAALPANLGCGYAALFLRTGQVIFFLLGGVAALGLASAALWSGGRSEVGIGLRTLPGARWKLPAGQTLLCAAVAVGFVAWQLLLYFAFYPPVAAVSTWRLLASLETPLALPTGGLYEQLAQNPLLQVLLPTYPLGWAALAIDLAALAVQGGCIFIHRGWRRLPAALLALPTAVGALALPILAGMIQLRTAEEIRTRYFWPFFFVAVALTVLPAAVQWVWAVRELKTGR</sequence>
<dbReference type="EMBL" id="DWYG01000067">
    <property type="protein sequence ID" value="HJB41750.1"/>
    <property type="molecule type" value="Genomic_DNA"/>
</dbReference>
<keyword evidence="1" id="KW-0472">Membrane</keyword>
<organism evidence="2 3">
    <name type="scientific">Candidatus Gemmiger avicola</name>
    <dbReference type="NCBI Taxonomy" id="2838605"/>
    <lineage>
        <taxon>Bacteria</taxon>
        <taxon>Bacillati</taxon>
        <taxon>Bacillota</taxon>
        <taxon>Clostridia</taxon>
        <taxon>Eubacteriales</taxon>
        <taxon>Gemmiger</taxon>
    </lineage>
</organism>
<gene>
    <name evidence="2" type="ORF">H9945_04555</name>
</gene>